<dbReference type="InterPro" id="IPR046665">
    <property type="entry name" value="DUF6774"/>
</dbReference>
<evidence type="ECO:0000313" key="3">
    <source>
        <dbReference type="Proteomes" id="UP000610760"/>
    </source>
</evidence>
<sequence length="66" mass="6907">MLCPEELATVTTAAAIGLAQDRSTEEIGILAAVFTQIGDVLATIAVQRAAIEACCEKKCSRSSDNH</sequence>
<accession>A0A926E437</accession>
<gene>
    <name evidence="2" type="ORF">H8710_03580</name>
</gene>
<organism evidence="2 3">
    <name type="scientific">Fumia xinanensis</name>
    <dbReference type="NCBI Taxonomy" id="2763659"/>
    <lineage>
        <taxon>Bacteria</taxon>
        <taxon>Bacillati</taxon>
        <taxon>Bacillota</taxon>
        <taxon>Clostridia</taxon>
        <taxon>Eubacteriales</taxon>
        <taxon>Oscillospiraceae</taxon>
        <taxon>Fumia</taxon>
    </lineage>
</organism>
<dbReference type="Pfam" id="PF20564">
    <property type="entry name" value="DUF6774"/>
    <property type="match status" value="1"/>
</dbReference>
<reference evidence="2" key="1">
    <citation type="submission" date="2020-08" db="EMBL/GenBank/DDBJ databases">
        <title>Genome public.</title>
        <authorList>
            <person name="Liu C."/>
            <person name="Sun Q."/>
        </authorList>
    </citation>
    <scope>NUCLEOTIDE SEQUENCE</scope>
    <source>
        <strain evidence="2">NSJ-33</strain>
    </source>
</reference>
<dbReference type="AlphaFoldDB" id="A0A926E437"/>
<dbReference type="Proteomes" id="UP000610760">
    <property type="component" value="Unassembled WGS sequence"/>
</dbReference>
<comment type="caution">
    <text evidence="2">The sequence shown here is derived from an EMBL/GenBank/DDBJ whole genome shotgun (WGS) entry which is preliminary data.</text>
</comment>
<proteinExistence type="predicted"/>
<feature type="domain" description="DUF6774" evidence="1">
    <location>
        <begin position="24"/>
        <end position="50"/>
    </location>
</feature>
<keyword evidence="3" id="KW-1185">Reference proteome</keyword>
<name>A0A926E437_9FIRM</name>
<dbReference type="EMBL" id="JACRSV010000001">
    <property type="protein sequence ID" value="MBC8559145.1"/>
    <property type="molecule type" value="Genomic_DNA"/>
</dbReference>
<dbReference type="RefSeq" id="WP_249294030.1">
    <property type="nucleotide sequence ID" value="NZ_JACRSV010000001.1"/>
</dbReference>
<evidence type="ECO:0000313" key="2">
    <source>
        <dbReference type="EMBL" id="MBC8559145.1"/>
    </source>
</evidence>
<evidence type="ECO:0000259" key="1">
    <source>
        <dbReference type="Pfam" id="PF20564"/>
    </source>
</evidence>
<protein>
    <recommendedName>
        <fullName evidence="1">DUF6774 domain-containing protein</fullName>
    </recommendedName>
</protein>